<protein>
    <submittedName>
        <fullName evidence="2">Uncharacterized protein</fullName>
    </submittedName>
</protein>
<feature type="compositionally biased region" description="Acidic residues" evidence="1">
    <location>
        <begin position="169"/>
        <end position="178"/>
    </location>
</feature>
<organism evidence="2 3">
    <name type="scientific">Athelia psychrophila</name>
    <dbReference type="NCBI Taxonomy" id="1759441"/>
    <lineage>
        <taxon>Eukaryota</taxon>
        <taxon>Fungi</taxon>
        <taxon>Dikarya</taxon>
        <taxon>Basidiomycota</taxon>
        <taxon>Agaricomycotina</taxon>
        <taxon>Agaricomycetes</taxon>
        <taxon>Agaricomycetidae</taxon>
        <taxon>Atheliales</taxon>
        <taxon>Atheliaceae</taxon>
        <taxon>Athelia</taxon>
    </lineage>
</organism>
<dbReference type="Proteomes" id="UP000076532">
    <property type="component" value="Unassembled WGS sequence"/>
</dbReference>
<evidence type="ECO:0000256" key="1">
    <source>
        <dbReference type="SAM" id="MobiDB-lite"/>
    </source>
</evidence>
<reference evidence="2 3" key="1">
    <citation type="journal article" date="2016" name="Mol. Biol. Evol.">
        <title>Comparative Genomics of Early-Diverging Mushroom-Forming Fungi Provides Insights into the Origins of Lignocellulose Decay Capabilities.</title>
        <authorList>
            <person name="Nagy L.G."/>
            <person name="Riley R."/>
            <person name="Tritt A."/>
            <person name="Adam C."/>
            <person name="Daum C."/>
            <person name="Floudas D."/>
            <person name="Sun H."/>
            <person name="Yadav J.S."/>
            <person name="Pangilinan J."/>
            <person name="Larsson K.H."/>
            <person name="Matsuura K."/>
            <person name="Barry K."/>
            <person name="Labutti K."/>
            <person name="Kuo R."/>
            <person name="Ohm R.A."/>
            <person name="Bhattacharya S.S."/>
            <person name="Shirouzu T."/>
            <person name="Yoshinaga Y."/>
            <person name="Martin F.M."/>
            <person name="Grigoriev I.V."/>
            <person name="Hibbett D.S."/>
        </authorList>
    </citation>
    <scope>NUCLEOTIDE SEQUENCE [LARGE SCALE GENOMIC DNA]</scope>
    <source>
        <strain evidence="2 3">CBS 109695</strain>
    </source>
</reference>
<feature type="compositionally biased region" description="Basic and acidic residues" evidence="1">
    <location>
        <begin position="126"/>
        <end position="140"/>
    </location>
</feature>
<proteinExistence type="predicted"/>
<evidence type="ECO:0000313" key="2">
    <source>
        <dbReference type="EMBL" id="KZP29185.1"/>
    </source>
</evidence>
<keyword evidence="3" id="KW-1185">Reference proteome</keyword>
<dbReference type="EMBL" id="KV417500">
    <property type="protein sequence ID" value="KZP29185.1"/>
    <property type="molecule type" value="Genomic_DNA"/>
</dbReference>
<feature type="region of interest" description="Disordered" evidence="1">
    <location>
        <begin position="22"/>
        <end position="42"/>
    </location>
</feature>
<sequence length="187" mass="20169">MSCARKVVEALLLKIMTYETSSSSSARNGPSGCTTWSQNDTHDSPRRVTGMFSCYNPNTDARTPSNSSTYLPAYSSISTFDRRQRLPSETRVKEVKPCFEFVKPAAGHGVRPTTVLYKLPGARERCGRSKERSRPGREQCGRPTGAVSTSVANGADSIGGAADHVNETPVDEVGEPVDEGVKQLVGN</sequence>
<feature type="region of interest" description="Disordered" evidence="1">
    <location>
        <begin position="126"/>
        <end position="187"/>
    </location>
</feature>
<feature type="compositionally biased region" description="Polar residues" evidence="1">
    <location>
        <begin position="26"/>
        <end position="39"/>
    </location>
</feature>
<gene>
    <name evidence="2" type="ORF">FIBSPDRAFT_885263</name>
</gene>
<accession>A0A166S9L3</accession>
<evidence type="ECO:0000313" key="3">
    <source>
        <dbReference type="Proteomes" id="UP000076532"/>
    </source>
</evidence>
<name>A0A166S9L3_9AGAM</name>
<dbReference type="AlphaFoldDB" id="A0A166S9L3"/>